<dbReference type="CDD" id="cd08023">
    <property type="entry name" value="GH16_laminarinase_like"/>
    <property type="match status" value="1"/>
</dbReference>
<dbReference type="PROSITE" id="PS51762">
    <property type="entry name" value="GH16_2"/>
    <property type="match status" value="1"/>
</dbReference>
<comment type="similarity">
    <text evidence="1">Belongs to the glycosyl hydrolase 16 family.</text>
</comment>
<dbReference type="EMBL" id="CAJPIZ010006766">
    <property type="protein sequence ID" value="CAG2109795.1"/>
    <property type="molecule type" value="Genomic_DNA"/>
</dbReference>
<protein>
    <recommendedName>
        <fullName evidence="3">GH16 domain-containing protein</fullName>
    </recommendedName>
</protein>
<dbReference type="InterPro" id="IPR013320">
    <property type="entry name" value="ConA-like_dom_sf"/>
</dbReference>
<feature type="chain" id="PRO_5035593130" description="GH16 domain-containing protein" evidence="2">
    <location>
        <begin position="19"/>
        <end position="286"/>
    </location>
</feature>
<evidence type="ECO:0000313" key="4">
    <source>
        <dbReference type="EMBL" id="CAD7629365.1"/>
    </source>
</evidence>
<feature type="signal peptide" evidence="2">
    <location>
        <begin position="1"/>
        <end position="18"/>
    </location>
</feature>
<dbReference type="GO" id="GO:0004553">
    <property type="term" value="F:hydrolase activity, hydrolyzing O-glycosyl compounds"/>
    <property type="evidence" value="ECO:0007669"/>
    <property type="project" value="InterPro"/>
</dbReference>
<evidence type="ECO:0000256" key="1">
    <source>
        <dbReference type="ARBA" id="ARBA00006865"/>
    </source>
</evidence>
<proteinExistence type="inferred from homology"/>
<accession>A0A7R9Q203</accession>
<dbReference type="EMBL" id="OC861341">
    <property type="protein sequence ID" value="CAD7629365.1"/>
    <property type="molecule type" value="Genomic_DNA"/>
</dbReference>
<dbReference type="SUPFAM" id="SSF49899">
    <property type="entry name" value="Concanavalin A-like lectins/glucanases"/>
    <property type="match status" value="1"/>
</dbReference>
<dbReference type="InterPro" id="IPR000757">
    <property type="entry name" value="Beta-glucanase-like"/>
</dbReference>
<dbReference type="PANTHER" id="PTHR10963">
    <property type="entry name" value="GLYCOSYL HYDROLASE-RELATED"/>
    <property type="match status" value="1"/>
</dbReference>
<dbReference type="GO" id="GO:0005975">
    <property type="term" value="P:carbohydrate metabolic process"/>
    <property type="evidence" value="ECO:0007669"/>
    <property type="project" value="InterPro"/>
</dbReference>
<evidence type="ECO:0000313" key="5">
    <source>
        <dbReference type="Proteomes" id="UP000759131"/>
    </source>
</evidence>
<dbReference type="OrthoDB" id="4991342at2759"/>
<reference evidence="4" key="1">
    <citation type="submission" date="2020-11" db="EMBL/GenBank/DDBJ databases">
        <authorList>
            <person name="Tran Van P."/>
        </authorList>
    </citation>
    <scope>NUCLEOTIDE SEQUENCE</scope>
</reference>
<dbReference type="Gene3D" id="2.60.120.200">
    <property type="match status" value="1"/>
</dbReference>
<keyword evidence="5" id="KW-1185">Reference proteome</keyword>
<evidence type="ECO:0000259" key="3">
    <source>
        <dbReference type="PROSITE" id="PS51762"/>
    </source>
</evidence>
<evidence type="ECO:0000256" key="2">
    <source>
        <dbReference type="SAM" id="SignalP"/>
    </source>
</evidence>
<dbReference type="Pfam" id="PF00722">
    <property type="entry name" value="Glyco_hydro_16"/>
    <property type="match status" value="1"/>
</dbReference>
<dbReference type="InterPro" id="IPR050546">
    <property type="entry name" value="Glycosyl_Hydrlase_16"/>
</dbReference>
<dbReference type="AlphaFoldDB" id="A0A7R9Q203"/>
<dbReference type="PANTHER" id="PTHR10963:SF55">
    <property type="entry name" value="GLYCOSIDE HYDROLASE FAMILY 16 PROTEIN"/>
    <property type="match status" value="1"/>
</dbReference>
<keyword evidence="2" id="KW-0732">Signal</keyword>
<gene>
    <name evidence="4" type="ORF">OSB1V03_LOCUS9782</name>
</gene>
<feature type="domain" description="GH16" evidence="3">
    <location>
        <begin position="7"/>
        <end position="271"/>
    </location>
</feature>
<sequence>MLVTIVLALMGVCGPASCDWVEVWRDDFNGSSLNLNNWKFETGGGGWGNNELEYYTNDQNVDVSNGALTITVKVENNGGQSYTSSRLNSIPAWTYGYFQARAKLPKGQDLWPAIWLYPQSDTYGGWAASGEIDIMEYRGQVVNTTEGTLWYGAQSPNQVSMGSGDTAFFYDFSADYHVFGMQWTNTSISWLVDGQQYYTININQNLSNGAPYTANGQPFDKPFYWVLNVAVGGDYFPANVYGPPVTTTQASQWPQPYLQIDYVSVSQWQNNGPQRNLQRFRPRNFQ</sequence>
<organism evidence="4">
    <name type="scientific">Medioppia subpectinata</name>
    <dbReference type="NCBI Taxonomy" id="1979941"/>
    <lineage>
        <taxon>Eukaryota</taxon>
        <taxon>Metazoa</taxon>
        <taxon>Ecdysozoa</taxon>
        <taxon>Arthropoda</taxon>
        <taxon>Chelicerata</taxon>
        <taxon>Arachnida</taxon>
        <taxon>Acari</taxon>
        <taxon>Acariformes</taxon>
        <taxon>Sarcoptiformes</taxon>
        <taxon>Oribatida</taxon>
        <taxon>Brachypylina</taxon>
        <taxon>Oppioidea</taxon>
        <taxon>Oppiidae</taxon>
        <taxon>Medioppia</taxon>
    </lineage>
</organism>
<name>A0A7R9Q203_9ACAR</name>
<dbReference type="Proteomes" id="UP000759131">
    <property type="component" value="Unassembled WGS sequence"/>
</dbReference>